<dbReference type="Gene3D" id="3.30.200.20">
    <property type="entry name" value="Phosphorylase Kinase, domain 1"/>
    <property type="match status" value="1"/>
</dbReference>
<dbReference type="HOGENOM" id="CLU_045637_0_2_1"/>
<dbReference type="GO" id="GO:0006189">
    <property type="term" value="P:'de novo' IMP biosynthetic process"/>
    <property type="evidence" value="ECO:0007669"/>
    <property type="project" value="UniProtKB-UniPathway"/>
</dbReference>
<dbReference type="GO" id="GO:0004639">
    <property type="term" value="F:phosphoribosylaminoimidazolesuccinocarboxamide synthase activity"/>
    <property type="evidence" value="ECO:0007669"/>
    <property type="project" value="UniProtKB-EC"/>
</dbReference>
<dbReference type="InterPro" id="IPR001636">
    <property type="entry name" value="SAICAR_synth"/>
</dbReference>
<feature type="domain" description="SAICAR synthetase/ADE2 N-terminal" evidence="10">
    <location>
        <begin position="19"/>
        <end position="281"/>
    </location>
</feature>
<dbReference type="GeneID" id="19900165"/>
<dbReference type="NCBIfam" id="TIGR00081">
    <property type="entry name" value="purC"/>
    <property type="match status" value="1"/>
</dbReference>
<sequence length="307" mass="34822">MSADIVLTSTDLTPYFPLLASGKVRDVYTLSPTILLFVATDRISAYDVVLANGIPGKGRLLTQMSAHWFSVLPPLVPSLRTHFLSMSLPAVLEENKELVEAYRGRSMQVRKLKVFPIESIVRGYITGSAWAEYEKKGTVHGMRMREGLRESEMLETPIWTPSTKAQEGHDENISPEKAAEIIGQDYADQIRDLSLRIYSAARDYALERGIIIADTKFEFALDESTSPHSVVLVDEVLTPDSSRFWDKEKYEVGRPQDSLDKQYLRDWLTENKLKGKESVEMPREVAERTARGYREAYERLTGEVQGR</sequence>
<keyword evidence="8" id="KW-0067">ATP-binding</keyword>
<keyword evidence="7" id="KW-0658">Purine biosynthesis</keyword>
<keyword evidence="6" id="KW-0547">Nucleotide-binding</keyword>
<dbReference type="InterPro" id="IPR018236">
    <property type="entry name" value="SAICAR_synthetase_CS"/>
</dbReference>
<organism evidence="11 12">
    <name type="scientific">Coniosporium apollinis (strain CBS 100218)</name>
    <name type="common">Rock-inhabiting black yeast</name>
    <dbReference type="NCBI Taxonomy" id="1168221"/>
    <lineage>
        <taxon>Eukaryota</taxon>
        <taxon>Fungi</taxon>
        <taxon>Dikarya</taxon>
        <taxon>Ascomycota</taxon>
        <taxon>Pezizomycotina</taxon>
        <taxon>Dothideomycetes</taxon>
        <taxon>Dothideomycetes incertae sedis</taxon>
        <taxon>Coniosporium</taxon>
    </lineage>
</organism>
<name>R7YPR5_CONA1</name>
<dbReference type="Proteomes" id="UP000016924">
    <property type="component" value="Unassembled WGS sequence"/>
</dbReference>
<dbReference type="EC" id="6.3.2.6" evidence="3"/>
<dbReference type="CDD" id="cd01414">
    <property type="entry name" value="SAICAR_synt_Sc"/>
    <property type="match status" value="1"/>
</dbReference>
<dbReference type="GO" id="GO:0005524">
    <property type="term" value="F:ATP binding"/>
    <property type="evidence" value="ECO:0007669"/>
    <property type="project" value="UniProtKB-KW"/>
</dbReference>
<dbReference type="NCBIfam" id="NF010568">
    <property type="entry name" value="PRK13961.1"/>
    <property type="match status" value="1"/>
</dbReference>
<dbReference type="RefSeq" id="XP_007778943.1">
    <property type="nucleotide sequence ID" value="XM_007780753.1"/>
</dbReference>
<evidence type="ECO:0000256" key="5">
    <source>
        <dbReference type="ARBA" id="ARBA00022598"/>
    </source>
</evidence>
<dbReference type="PANTHER" id="PTHR43700:SF1">
    <property type="entry name" value="PHOSPHORIBOSYLAMINOIMIDAZOLE-SUCCINOCARBOXAMIDE SYNTHASE"/>
    <property type="match status" value="1"/>
</dbReference>
<keyword evidence="5" id="KW-0436">Ligase</keyword>
<evidence type="ECO:0000256" key="9">
    <source>
        <dbReference type="ARBA" id="ARBA00030409"/>
    </source>
</evidence>
<comment type="pathway">
    <text evidence="1">Purine metabolism; IMP biosynthesis via de novo pathway; 5-amino-1-(5-phospho-D-ribosyl)imidazole-4-carboxamide from 5-amino-1-(5-phospho-D-ribosyl)imidazole-4-carboxylate: step 1/2.</text>
</comment>
<evidence type="ECO:0000256" key="2">
    <source>
        <dbReference type="ARBA" id="ARBA00010190"/>
    </source>
</evidence>
<gene>
    <name evidence="11" type="ORF">W97_02854</name>
</gene>
<dbReference type="SUPFAM" id="SSF56104">
    <property type="entry name" value="SAICAR synthase-like"/>
    <property type="match status" value="1"/>
</dbReference>
<accession>R7YPR5</accession>
<reference evidence="12" key="1">
    <citation type="submission" date="2012-06" db="EMBL/GenBank/DDBJ databases">
        <title>The genome sequence of Coniosporium apollinis CBS 100218.</title>
        <authorList>
            <consortium name="The Broad Institute Genome Sequencing Platform"/>
            <person name="Cuomo C."/>
            <person name="Gorbushina A."/>
            <person name="Noack S."/>
            <person name="Walker B."/>
            <person name="Young S.K."/>
            <person name="Zeng Q."/>
            <person name="Gargeya S."/>
            <person name="Fitzgerald M."/>
            <person name="Haas B."/>
            <person name="Abouelleil A."/>
            <person name="Alvarado L."/>
            <person name="Arachchi H.M."/>
            <person name="Berlin A.M."/>
            <person name="Chapman S.B."/>
            <person name="Goldberg J."/>
            <person name="Griggs A."/>
            <person name="Gujja S."/>
            <person name="Hansen M."/>
            <person name="Howarth C."/>
            <person name="Imamovic A."/>
            <person name="Larimer J."/>
            <person name="McCowan C."/>
            <person name="Montmayeur A."/>
            <person name="Murphy C."/>
            <person name="Neiman D."/>
            <person name="Pearson M."/>
            <person name="Priest M."/>
            <person name="Roberts A."/>
            <person name="Saif S."/>
            <person name="Shea T."/>
            <person name="Sisk P."/>
            <person name="Sykes S."/>
            <person name="Wortman J."/>
            <person name="Nusbaum C."/>
            <person name="Birren B."/>
        </authorList>
    </citation>
    <scope>NUCLEOTIDE SEQUENCE [LARGE SCALE GENOMIC DNA]</scope>
    <source>
        <strain evidence="12">CBS 100218</strain>
    </source>
</reference>
<dbReference type="PROSITE" id="PS01057">
    <property type="entry name" value="SAICAR_SYNTHETASE_1"/>
    <property type="match status" value="1"/>
</dbReference>
<evidence type="ECO:0000313" key="11">
    <source>
        <dbReference type="EMBL" id="EON63626.1"/>
    </source>
</evidence>
<dbReference type="Pfam" id="PF01259">
    <property type="entry name" value="SAICAR_synt"/>
    <property type="match status" value="1"/>
</dbReference>
<evidence type="ECO:0000256" key="1">
    <source>
        <dbReference type="ARBA" id="ARBA00004672"/>
    </source>
</evidence>
<protein>
    <recommendedName>
        <fullName evidence="4">Phosphoribosylaminoimidazole-succinocarboxamide synthase</fullName>
        <ecNumber evidence="3">6.3.2.6</ecNumber>
    </recommendedName>
    <alternativeName>
        <fullName evidence="9">SAICAR synthetase</fullName>
    </alternativeName>
</protein>
<dbReference type="STRING" id="1168221.R7YPR5"/>
<evidence type="ECO:0000256" key="4">
    <source>
        <dbReference type="ARBA" id="ARBA00016460"/>
    </source>
</evidence>
<dbReference type="InterPro" id="IPR028923">
    <property type="entry name" value="SAICAR_synt/ADE2_N"/>
</dbReference>
<evidence type="ECO:0000256" key="6">
    <source>
        <dbReference type="ARBA" id="ARBA00022741"/>
    </source>
</evidence>
<dbReference type="HAMAP" id="MF_00137">
    <property type="entry name" value="SAICAR_synth"/>
    <property type="match status" value="1"/>
</dbReference>
<dbReference type="Gene3D" id="3.30.470.20">
    <property type="entry name" value="ATP-grasp fold, B domain"/>
    <property type="match status" value="1"/>
</dbReference>
<evidence type="ECO:0000256" key="7">
    <source>
        <dbReference type="ARBA" id="ARBA00022755"/>
    </source>
</evidence>
<proteinExistence type="inferred from homology"/>
<evidence type="ECO:0000256" key="3">
    <source>
        <dbReference type="ARBA" id="ARBA00012217"/>
    </source>
</evidence>
<evidence type="ECO:0000259" key="10">
    <source>
        <dbReference type="Pfam" id="PF01259"/>
    </source>
</evidence>
<dbReference type="AlphaFoldDB" id="R7YPR5"/>
<dbReference type="OMA" id="CEPFKVE"/>
<comment type="similarity">
    <text evidence="2">Belongs to the SAICAR synthetase family.</text>
</comment>
<dbReference type="UniPathway" id="UPA00074">
    <property type="reaction ID" value="UER00131"/>
</dbReference>
<evidence type="ECO:0000256" key="8">
    <source>
        <dbReference type="ARBA" id="ARBA00022840"/>
    </source>
</evidence>
<dbReference type="GO" id="GO:0046084">
    <property type="term" value="P:adenine biosynthetic process"/>
    <property type="evidence" value="ECO:0007669"/>
    <property type="project" value="EnsemblFungi"/>
</dbReference>
<evidence type="ECO:0000313" key="12">
    <source>
        <dbReference type="Proteomes" id="UP000016924"/>
    </source>
</evidence>
<dbReference type="eggNOG" id="KOG2835">
    <property type="taxonomic scope" value="Eukaryota"/>
</dbReference>
<dbReference type="EMBL" id="JH767564">
    <property type="protein sequence ID" value="EON63626.1"/>
    <property type="molecule type" value="Genomic_DNA"/>
</dbReference>
<dbReference type="OrthoDB" id="9991235at2759"/>
<dbReference type="PANTHER" id="PTHR43700">
    <property type="entry name" value="PHOSPHORIBOSYLAMINOIMIDAZOLE-SUCCINOCARBOXAMIDE SYNTHASE"/>
    <property type="match status" value="1"/>
</dbReference>
<dbReference type="GO" id="GO:0005737">
    <property type="term" value="C:cytoplasm"/>
    <property type="evidence" value="ECO:0007669"/>
    <property type="project" value="TreeGrafter"/>
</dbReference>
<dbReference type="FunFam" id="3.30.470.20:FF:000015">
    <property type="entry name" value="Phosphoribosylaminoimidazole-succinocarboxamide synthase"/>
    <property type="match status" value="1"/>
</dbReference>
<keyword evidence="12" id="KW-1185">Reference proteome</keyword>